<name>A0AB34SBZ3_STRGN</name>
<dbReference type="AlphaFoldDB" id="A0AB34SBZ3"/>
<dbReference type="Proteomes" id="UP000033375">
    <property type="component" value="Unassembled WGS sequence"/>
</dbReference>
<evidence type="ECO:0000313" key="1">
    <source>
        <dbReference type="EMBL" id="KJQ65910.1"/>
    </source>
</evidence>
<evidence type="ECO:0000313" key="2">
    <source>
        <dbReference type="Proteomes" id="UP000033375"/>
    </source>
</evidence>
<reference evidence="1 2" key="1">
    <citation type="submission" date="2015-02" db="EMBL/GenBank/DDBJ databases">
        <title>Evolution of amylase-binding proteins of oral streptococcal species.</title>
        <authorList>
            <person name="Haase E.M."/>
        </authorList>
    </citation>
    <scope>NUCLEOTIDE SEQUENCE [LARGE SCALE GENOMIC DNA]</scope>
    <source>
        <strain evidence="2">UB10712</strain>
    </source>
</reference>
<gene>
    <name evidence="1" type="ORF">TZ88_00603</name>
</gene>
<sequence>MLPALFKFQKVLRFRGFNDNNVFLEGDWNIYFMVK</sequence>
<dbReference type="EMBL" id="JYGN01000002">
    <property type="protein sequence ID" value="KJQ65910.1"/>
    <property type="molecule type" value="Genomic_DNA"/>
</dbReference>
<proteinExistence type="predicted"/>
<organism evidence="1 2">
    <name type="scientific">Streptococcus gordonii</name>
    <dbReference type="NCBI Taxonomy" id="1302"/>
    <lineage>
        <taxon>Bacteria</taxon>
        <taxon>Bacillati</taxon>
        <taxon>Bacillota</taxon>
        <taxon>Bacilli</taxon>
        <taxon>Lactobacillales</taxon>
        <taxon>Streptococcaceae</taxon>
        <taxon>Streptococcus</taxon>
    </lineage>
</organism>
<protein>
    <submittedName>
        <fullName evidence="1">Uncharacterized protein</fullName>
    </submittedName>
</protein>
<comment type="caution">
    <text evidence="1">The sequence shown here is derived from an EMBL/GenBank/DDBJ whole genome shotgun (WGS) entry which is preliminary data.</text>
</comment>
<accession>A0AB34SBZ3</accession>